<dbReference type="PROSITE" id="PS50011">
    <property type="entry name" value="PROTEIN_KINASE_DOM"/>
    <property type="match status" value="1"/>
</dbReference>
<dbReference type="Gene3D" id="3.30.930.10">
    <property type="entry name" value="Bira Bifunctional Protein, Domain 2"/>
    <property type="match status" value="1"/>
</dbReference>
<evidence type="ECO:0000313" key="2">
    <source>
        <dbReference type="EMBL" id="CAL1532056.1"/>
    </source>
</evidence>
<dbReference type="GO" id="GO:0006427">
    <property type="term" value="P:histidyl-tRNA aminoacylation"/>
    <property type="evidence" value="ECO:0007669"/>
    <property type="project" value="TreeGrafter"/>
</dbReference>
<feature type="non-terminal residue" evidence="2">
    <location>
        <position position="1"/>
    </location>
</feature>
<name>A0AAV2HDW1_LYMST</name>
<dbReference type="PANTHER" id="PTHR11476:SF7">
    <property type="entry name" value="HISTIDINE--TRNA LIGASE"/>
    <property type="match status" value="1"/>
</dbReference>
<proteinExistence type="predicted"/>
<feature type="non-terminal residue" evidence="2">
    <location>
        <position position="351"/>
    </location>
</feature>
<dbReference type="Pfam" id="PF00069">
    <property type="entry name" value="Pkinase"/>
    <property type="match status" value="1"/>
</dbReference>
<dbReference type="AlphaFoldDB" id="A0AAV2HDW1"/>
<dbReference type="GO" id="GO:0005739">
    <property type="term" value="C:mitochondrion"/>
    <property type="evidence" value="ECO:0007669"/>
    <property type="project" value="TreeGrafter"/>
</dbReference>
<dbReference type="SUPFAM" id="SSF55681">
    <property type="entry name" value="Class II aaRS and biotin synthetases"/>
    <property type="match status" value="1"/>
</dbReference>
<keyword evidence="3" id="KW-1185">Reference proteome</keyword>
<reference evidence="2 3" key="1">
    <citation type="submission" date="2024-04" db="EMBL/GenBank/DDBJ databases">
        <authorList>
            <consortium name="Genoscope - CEA"/>
            <person name="William W."/>
        </authorList>
    </citation>
    <scope>NUCLEOTIDE SEQUENCE [LARGE SCALE GENOMIC DNA]</scope>
</reference>
<comment type="caution">
    <text evidence="2">The sequence shown here is derived from an EMBL/GenBank/DDBJ whole genome shotgun (WGS) entry which is preliminary data.</text>
</comment>
<dbReference type="InterPro" id="IPR011009">
    <property type="entry name" value="Kinase-like_dom_sf"/>
</dbReference>
<dbReference type="InterPro" id="IPR045864">
    <property type="entry name" value="aa-tRNA-synth_II/BPL/LPL"/>
</dbReference>
<organism evidence="2 3">
    <name type="scientific">Lymnaea stagnalis</name>
    <name type="common">Great pond snail</name>
    <name type="synonym">Helix stagnalis</name>
    <dbReference type="NCBI Taxonomy" id="6523"/>
    <lineage>
        <taxon>Eukaryota</taxon>
        <taxon>Metazoa</taxon>
        <taxon>Spiralia</taxon>
        <taxon>Lophotrochozoa</taxon>
        <taxon>Mollusca</taxon>
        <taxon>Gastropoda</taxon>
        <taxon>Heterobranchia</taxon>
        <taxon>Euthyneura</taxon>
        <taxon>Panpulmonata</taxon>
        <taxon>Hygrophila</taxon>
        <taxon>Lymnaeoidea</taxon>
        <taxon>Lymnaeidae</taxon>
        <taxon>Lymnaea</taxon>
    </lineage>
</organism>
<evidence type="ECO:0000313" key="3">
    <source>
        <dbReference type="Proteomes" id="UP001497497"/>
    </source>
</evidence>
<dbReference type="GO" id="GO:0003723">
    <property type="term" value="F:RNA binding"/>
    <property type="evidence" value="ECO:0007669"/>
    <property type="project" value="TreeGrafter"/>
</dbReference>
<protein>
    <recommendedName>
        <fullName evidence="1">Protein kinase domain-containing protein</fullName>
    </recommendedName>
</protein>
<feature type="domain" description="Protein kinase" evidence="1">
    <location>
        <begin position="1"/>
        <end position="105"/>
    </location>
</feature>
<dbReference type="InterPro" id="IPR000719">
    <property type="entry name" value="Prot_kinase_dom"/>
</dbReference>
<dbReference type="SUPFAM" id="SSF56112">
    <property type="entry name" value="Protein kinase-like (PK-like)"/>
    <property type="match status" value="1"/>
</dbReference>
<dbReference type="GO" id="GO:0005524">
    <property type="term" value="F:ATP binding"/>
    <property type="evidence" value="ECO:0007669"/>
    <property type="project" value="InterPro"/>
</dbReference>
<gene>
    <name evidence="2" type="ORF">GSLYS_00006135001</name>
</gene>
<dbReference type="GO" id="GO:0005829">
    <property type="term" value="C:cytosol"/>
    <property type="evidence" value="ECO:0007669"/>
    <property type="project" value="TreeGrafter"/>
</dbReference>
<dbReference type="Proteomes" id="UP001497497">
    <property type="component" value="Unassembled WGS sequence"/>
</dbReference>
<dbReference type="PANTHER" id="PTHR11476">
    <property type="entry name" value="HISTIDYL-TRNA SYNTHETASE"/>
    <property type="match status" value="1"/>
</dbReference>
<sequence>GSLTGDLGTSYYISPELKNASESFEYDQKVDLYSLGVIFFEMCYRSLPTGMERDSILIKLTKLMTLPEDFTGDERTNEAKIILWLLNHNPSLRPTSKELLSSDLLPPAKVEETEVKKILDSALCNPQSTSHCQILKTLFDQKISEQQEVSYDHKVLQDIFPLTKFNLLQQLGATLTEVFSNHGAIQIQLPLFMPVCSVYDGDKTLVKVLNQKGMVVCVPRDQRVPLARYIVKKNINSVKHFAIEQSFKEENSTTVINNVHPMRITECTFDIISPPGSLIPDAEVLVVIQKIINTFQSLKDKKYYIQINHVSLLKAVLLLHGIPENLHLQIFSLLAEAKSKRKKIQGLLRQN</sequence>
<dbReference type="GO" id="GO:0004672">
    <property type="term" value="F:protein kinase activity"/>
    <property type="evidence" value="ECO:0007669"/>
    <property type="project" value="InterPro"/>
</dbReference>
<evidence type="ECO:0000259" key="1">
    <source>
        <dbReference type="PROSITE" id="PS50011"/>
    </source>
</evidence>
<dbReference type="EMBL" id="CAXITT010000104">
    <property type="protein sequence ID" value="CAL1532056.1"/>
    <property type="molecule type" value="Genomic_DNA"/>
</dbReference>
<dbReference type="Gene3D" id="1.10.510.10">
    <property type="entry name" value="Transferase(Phosphotransferase) domain 1"/>
    <property type="match status" value="1"/>
</dbReference>
<dbReference type="GO" id="GO:0032543">
    <property type="term" value="P:mitochondrial translation"/>
    <property type="evidence" value="ECO:0007669"/>
    <property type="project" value="TreeGrafter"/>
</dbReference>
<accession>A0AAV2HDW1</accession>
<dbReference type="GO" id="GO:0004821">
    <property type="term" value="F:histidine-tRNA ligase activity"/>
    <property type="evidence" value="ECO:0007669"/>
    <property type="project" value="TreeGrafter"/>
</dbReference>